<dbReference type="EMBL" id="NBNE01001068">
    <property type="protein sequence ID" value="OWZ15721.1"/>
    <property type="molecule type" value="Genomic_DNA"/>
</dbReference>
<dbReference type="OrthoDB" id="4062651at2759"/>
<dbReference type="SUPFAM" id="SSF56112">
    <property type="entry name" value="Protein kinase-like (PK-like)"/>
    <property type="match status" value="1"/>
</dbReference>
<dbReference type="STRING" id="4795.A0A225WDC3"/>
<dbReference type="PANTHER" id="PTHR44329:SF214">
    <property type="entry name" value="PROTEIN KINASE DOMAIN-CONTAINING PROTEIN"/>
    <property type="match status" value="1"/>
</dbReference>
<dbReference type="GO" id="GO:0004674">
    <property type="term" value="F:protein serine/threonine kinase activity"/>
    <property type="evidence" value="ECO:0007669"/>
    <property type="project" value="UniProtKB-KW"/>
</dbReference>
<feature type="domain" description="Protein kinase" evidence="2">
    <location>
        <begin position="225"/>
        <end position="487"/>
    </location>
</feature>
<comment type="caution">
    <text evidence="3">The sequence shown here is derived from an EMBL/GenBank/DDBJ whole genome shotgun (WGS) entry which is preliminary data.</text>
</comment>
<proteinExistence type="predicted"/>
<evidence type="ECO:0000313" key="3">
    <source>
        <dbReference type="EMBL" id="OWZ15721.1"/>
    </source>
</evidence>
<dbReference type="InterPro" id="IPR017441">
    <property type="entry name" value="Protein_kinase_ATP_BS"/>
</dbReference>
<keyword evidence="3" id="KW-0418">Kinase</keyword>
<dbReference type="PROSITE" id="PS00107">
    <property type="entry name" value="PROTEIN_KINASE_ATP"/>
    <property type="match status" value="1"/>
</dbReference>
<evidence type="ECO:0000259" key="2">
    <source>
        <dbReference type="PROSITE" id="PS50011"/>
    </source>
</evidence>
<reference evidence="4" key="1">
    <citation type="submission" date="2017-03" db="EMBL/GenBank/DDBJ databases">
        <title>Phytopthora megakarya and P. palmivora, two closely related causual agents of cacao black pod achieved similar genome size and gene model numbers by different mechanisms.</title>
        <authorList>
            <person name="Ali S."/>
            <person name="Shao J."/>
            <person name="Larry D.J."/>
            <person name="Kronmiller B."/>
            <person name="Shen D."/>
            <person name="Strem M.D."/>
            <person name="Melnick R.L."/>
            <person name="Guiltinan M.J."/>
            <person name="Tyler B.M."/>
            <person name="Meinhardt L.W."/>
            <person name="Bailey B.A."/>
        </authorList>
    </citation>
    <scope>NUCLEOTIDE SEQUENCE [LARGE SCALE GENOMIC DNA]</scope>
    <source>
        <strain evidence="4">zdho120</strain>
    </source>
</reference>
<dbReference type="AlphaFoldDB" id="A0A225WDC3"/>
<dbReference type="InterPro" id="IPR011009">
    <property type="entry name" value="Kinase-like_dom_sf"/>
</dbReference>
<dbReference type="Gene3D" id="1.10.510.10">
    <property type="entry name" value="Transferase(Phosphotransferase) domain 1"/>
    <property type="match status" value="1"/>
</dbReference>
<protein>
    <submittedName>
        <fullName evidence="3">Serine/threonine protein kinase</fullName>
    </submittedName>
</protein>
<dbReference type="InterPro" id="IPR051681">
    <property type="entry name" value="Ser/Thr_Kinases-Pseudokinases"/>
</dbReference>
<feature type="binding site" evidence="1">
    <location>
        <position position="257"/>
    </location>
    <ligand>
        <name>ATP</name>
        <dbReference type="ChEBI" id="CHEBI:30616"/>
    </ligand>
</feature>
<dbReference type="PROSITE" id="PS50011">
    <property type="entry name" value="PROTEIN_KINASE_DOM"/>
    <property type="match status" value="1"/>
</dbReference>
<dbReference type="PANTHER" id="PTHR44329">
    <property type="entry name" value="SERINE/THREONINE-PROTEIN KINASE TNNI3K-RELATED"/>
    <property type="match status" value="1"/>
</dbReference>
<keyword evidence="1" id="KW-0547">Nucleotide-binding</keyword>
<keyword evidence="1" id="KW-0067">ATP-binding</keyword>
<dbReference type="Pfam" id="PF07714">
    <property type="entry name" value="PK_Tyr_Ser-Thr"/>
    <property type="match status" value="1"/>
</dbReference>
<dbReference type="InterPro" id="IPR000719">
    <property type="entry name" value="Prot_kinase_dom"/>
</dbReference>
<name>A0A225WDC3_9STRA</name>
<gene>
    <name evidence="3" type="ORF">PHMEG_00010591</name>
</gene>
<dbReference type="Proteomes" id="UP000198211">
    <property type="component" value="Unassembled WGS sequence"/>
</dbReference>
<organism evidence="3 4">
    <name type="scientific">Phytophthora megakarya</name>
    <dbReference type="NCBI Taxonomy" id="4795"/>
    <lineage>
        <taxon>Eukaryota</taxon>
        <taxon>Sar</taxon>
        <taxon>Stramenopiles</taxon>
        <taxon>Oomycota</taxon>
        <taxon>Peronosporomycetes</taxon>
        <taxon>Peronosporales</taxon>
        <taxon>Peronosporaceae</taxon>
        <taxon>Phytophthora</taxon>
    </lineage>
</organism>
<dbReference type="InterPro" id="IPR001245">
    <property type="entry name" value="Ser-Thr/Tyr_kinase_cat_dom"/>
</dbReference>
<evidence type="ECO:0000313" key="4">
    <source>
        <dbReference type="Proteomes" id="UP000198211"/>
    </source>
</evidence>
<dbReference type="GO" id="GO:0005524">
    <property type="term" value="F:ATP binding"/>
    <property type="evidence" value="ECO:0007669"/>
    <property type="project" value="UniProtKB-UniRule"/>
</dbReference>
<keyword evidence="3" id="KW-0723">Serine/threonine-protein kinase</keyword>
<evidence type="ECO:0000256" key="1">
    <source>
        <dbReference type="PROSITE-ProRule" id="PRU10141"/>
    </source>
</evidence>
<keyword evidence="3" id="KW-0808">Transferase</keyword>
<accession>A0A225WDC3</accession>
<sequence length="491" mass="55633">MEPVAQLNFPVTTLPGSPPSDEVLQRALPQRSRRMPECDVFFEILLGLLRSVHGAMLTHGDQWKSAFCDVVKNFIKMLRRKPLLERLAGGEAIAFAYREMNSKVDEIFLGVGLPQQEWMNEWERGRECQAERLKYLISCAAPRMLIGEMRNERFVTKVMLDMYLWLEGGTPGNLDALKRDTLERLRVTLNLVGRTITSQTVNEVNELPRNILPLFRWYIPERVIKLIGDQIGAGTSGFVSRAEWRRGDGTIQNVVAKTLFYDGAGSEVAFLKQLQLWYDLPRHPNIVQLYGGCHLATPPFFVCEDVHNGDIVNFFAKEENRPMFGSMFLQVAEGLKELHSHHIVHDGLKGANILIGENNTPKIADFACSTIRAISARFSQQAQQGQEGSVHWKPREKLTEVSEALPQYKSDIYSLGMCMIEALTQNVPFGMETLETEVIEKIVGCVPYERPDEASEEEWNVISRLIAVNIEDRPDIDETIALINTLIFVGE</sequence>
<keyword evidence="4" id="KW-1185">Reference proteome</keyword>